<dbReference type="NCBIfam" id="NF002759">
    <property type="entry name" value="PRK02813.1"/>
    <property type="match status" value="1"/>
</dbReference>
<keyword evidence="3 9" id="KW-0031">Aminopeptidase</keyword>
<dbReference type="GO" id="GO:0006508">
    <property type="term" value="P:proteolysis"/>
    <property type="evidence" value="ECO:0007669"/>
    <property type="project" value="UniProtKB-KW"/>
</dbReference>
<gene>
    <name evidence="10" type="ORF">SISSUDRAFT_1045033</name>
</gene>
<keyword evidence="11" id="KW-1185">Reference proteome</keyword>
<dbReference type="GO" id="GO:0008270">
    <property type="term" value="F:zinc ion binding"/>
    <property type="evidence" value="ECO:0007669"/>
    <property type="project" value="InterPro"/>
</dbReference>
<dbReference type="Pfam" id="PF02127">
    <property type="entry name" value="Peptidase_M18"/>
    <property type="match status" value="1"/>
</dbReference>
<dbReference type="PANTHER" id="PTHR28570">
    <property type="entry name" value="ASPARTYL AMINOPEPTIDASE"/>
    <property type="match status" value="1"/>
</dbReference>
<dbReference type="Gene3D" id="2.30.250.10">
    <property type="entry name" value="Aminopeptidase i, Domain 2"/>
    <property type="match status" value="1"/>
</dbReference>
<evidence type="ECO:0000256" key="6">
    <source>
        <dbReference type="ARBA" id="ARBA00022801"/>
    </source>
</evidence>
<name>A0A166ESE3_9AGAM</name>
<dbReference type="SUPFAM" id="SSF101821">
    <property type="entry name" value="Aminopeptidase/glucanase lid domain"/>
    <property type="match status" value="1"/>
</dbReference>
<dbReference type="CDD" id="cd05658">
    <property type="entry name" value="M18_DAP"/>
    <property type="match status" value="1"/>
</dbReference>
<dbReference type="EMBL" id="KV428040">
    <property type="protein sequence ID" value="KZT39891.1"/>
    <property type="molecule type" value="Genomic_DNA"/>
</dbReference>
<keyword evidence="6 9" id="KW-0378">Hydrolase</keyword>
<sequence>MSPPPYAEEFIHFIDQATTVYHAVDWAQDELESKGYSRLKEDDDWPSILKPGGKYYVTRNATSIIAFAIGKQFISGGPLAMIGSHIDALTLKVKPVSLSEKGGYERLAIAPYSGGGPSQSFDGSYSTWWDRDLGLAGRVLVQAKNGNVEQKLVQFPTPIARIPSLAVHFGAPARGPFNWETNFIPVVGLAKPGDSVLSQDSGSVYGPVKDRHSARLLKAISREIGVPVSSIVDFDLELYDFQSATTLGLSDEFISAPRLDDKLCSFSALKALTNLSDSFLDQSSAVHLVGLFDNEEIGSGLRQGAKSNFIQTVIERLIDAQVGVKEADKSPFTSNLIGQSLASSFLISADVTHAFNPNFPGVYLPGASPELNKGVVIKAEPNGRSTTTSTGKVLLSLVAEASQSELQLFHIRNDGRSGGTIGPMVSERLGCPTIDVGIPQLSMHSIRGITGSADPGIGVKFFQGFFEHYEHLREKIEFN</sequence>
<evidence type="ECO:0000256" key="2">
    <source>
        <dbReference type="ARBA" id="ARBA00008290"/>
    </source>
</evidence>
<dbReference type="PRINTS" id="PR00932">
    <property type="entry name" value="AMINO1PTASE"/>
</dbReference>
<dbReference type="SUPFAM" id="SSF53187">
    <property type="entry name" value="Zn-dependent exopeptidases"/>
    <property type="match status" value="1"/>
</dbReference>
<evidence type="ECO:0000256" key="5">
    <source>
        <dbReference type="ARBA" id="ARBA00022723"/>
    </source>
</evidence>
<protein>
    <submittedName>
        <fullName evidence="10">Putative vacuolar aspartyl aminopeptidase Lap4</fullName>
    </submittedName>
</protein>
<dbReference type="STRING" id="1314776.A0A166ESE3"/>
<dbReference type="AlphaFoldDB" id="A0A166ESE3"/>
<evidence type="ECO:0000256" key="1">
    <source>
        <dbReference type="ARBA" id="ARBA00001947"/>
    </source>
</evidence>
<organism evidence="10 11">
    <name type="scientific">Sistotremastrum suecicum HHB10207 ss-3</name>
    <dbReference type="NCBI Taxonomy" id="1314776"/>
    <lineage>
        <taxon>Eukaryota</taxon>
        <taxon>Fungi</taxon>
        <taxon>Dikarya</taxon>
        <taxon>Basidiomycota</taxon>
        <taxon>Agaricomycotina</taxon>
        <taxon>Agaricomycetes</taxon>
        <taxon>Sistotremastrales</taxon>
        <taxon>Sistotremastraceae</taxon>
        <taxon>Sistotremastrum</taxon>
    </lineage>
</organism>
<evidence type="ECO:0000313" key="10">
    <source>
        <dbReference type="EMBL" id="KZT39891.1"/>
    </source>
</evidence>
<evidence type="ECO:0000256" key="9">
    <source>
        <dbReference type="RuleBase" id="RU004386"/>
    </source>
</evidence>
<reference evidence="10 11" key="1">
    <citation type="journal article" date="2016" name="Mol. Biol. Evol.">
        <title>Comparative Genomics of Early-Diverging Mushroom-Forming Fungi Provides Insights into the Origins of Lignocellulose Decay Capabilities.</title>
        <authorList>
            <person name="Nagy L.G."/>
            <person name="Riley R."/>
            <person name="Tritt A."/>
            <person name="Adam C."/>
            <person name="Daum C."/>
            <person name="Floudas D."/>
            <person name="Sun H."/>
            <person name="Yadav J.S."/>
            <person name="Pangilinan J."/>
            <person name="Larsson K.H."/>
            <person name="Matsuura K."/>
            <person name="Barry K."/>
            <person name="Labutti K."/>
            <person name="Kuo R."/>
            <person name="Ohm R.A."/>
            <person name="Bhattacharya S.S."/>
            <person name="Shirouzu T."/>
            <person name="Yoshinaga Y."/>
            <person name="Martin F.M."/>
            <person name="Grigoriev I.V."/>
            <person name="Hibbett D.S."/>
        </authorList>
    </citation>
    <scope>NUCLEOTIDE SEQUENCE [LARGE SCALE GENOMIC DNA]</scope>
    <source>
        <strain evidence="10 11">HHB10207 ss-3</strain>
    </source>
</reference>
<dbReference type="PANTHER" id="PTHR28570:SF4">
    <property type="entry name" value="VACUOLAR AMINOPEPTIDASE 1"/>
    <property type="match status" value="1"/>
</dbReference>
<accession>A0A166ESE3</accession>
<evidence type="ECO:0000256" key="3">
    <source>
        <dbReference type="ARBA" id="ARBA00022438"/>
    </source>
</evidence>
<dbReference type="FunFam" id="2.30.250.10:FF:000001">
    <property type="entry name" value="Aspartyl aminopeptidase 1"/>
    <property type="match status" value="1"/>
</dbReference>
<keyword evidence="4 9" id="KW-0645">Protease</keyword>
<dbReference type="GO" id="GO:0000324">
    <property type="term" value="C:fungal-type vacuole"/>
    <property type="evidence" value="ECO:0007669"/>
    <property type="project" value="TreeGrafter"/>
</dbReference>
<dbReference type="Proteomes" id="UP000076798">
    <property type="component" value="Unassembled WGS sequence"/>
</dbReference>
<evidence type="ECO:0000256" key="7">
    <source>
        <dbReference type="ARBA" id="ARBA00022833"/>
    </source>
</evidence>
<comment type="cofactor">
    <cofactor evidence="1">
        <name>Zn(2+)</name>
        <dbReference type="ChEBI" id="CHEBI:29105"/>
    </cofactor>
</comment>
<dbReference type="InterPro" id="IPR023358">
    <property type="entry name" value="Peptidase_M18_dom2"/>
</dbReference>
<keyword evidence="8 9" id="KW-0482">Metalloprotease</keyword>
<dbReference type="Gene3D" id="3.40.630.10">
    <property type="entry name" value="Zn peptidases"/>
    <property type="match status" value="1"/>
</dbReference>
<evidence type="ECO:0000313" key="11">
    <source>
        <dbReference type="Proteomes" id="UP000076798"/>
    </source>
</evidence>
<dbReference type="GO" id="GO:0070006">
    <property type="term" value="F:metalloaminopeptidase activity"/>
    <property type="evidence" value="ECO:0007669"/>
    <property type="project" value="TreeGrafter"/>
</dbReference>
<evidence type="ECO:0000256" key="8">
    <source>
        <dbReference type="ARBA" id="ARBA00023049"/>
    </source>
</evidence>
<dbReference type="OrthoDB" id="9880441at2759"/>
<keyword evidence="7 9" id="KW-0862">Zinc</keyword>
<dbReference type="InterPro" id="IPR001948">
    <property type="entry name" value="Peptidase_M18"/>
</dbReference>
<keyword evidence="5 9" id="KW-0479">Metal-binding</keyword>
<proteinExistence type="inferred from homology"/>
<evidence type="ECO:0000256" key="4">
    <source>
        <dbReference type="ARBA" id="ARBA00022670"/>
    </source>
</evidence>
<comment type="similarity">
    <text evidence="2 9">Belongs to the peptidase M18 family.</text>
</comment>